<proteinExistence type="predicted"/>
<sequence length="367" mass="39878">MRGDNLADGFGKTRPALADVTNRKRAFSSVLGDLGLKSVDGYGKKVDGEDGNSQFAKKVCLGVENLIKEKCETVLAVDSEKDTRPTHSEVGTSLENVASASAALPDECKETSRLFDGSVQAVKDDAVPQSVLEAGDASRDSCASSILLPACSGFCKKDRCGAGGKCEDGEGHSSGVIQSNMASEGFVTRVCKENENDIGVGKLALSNYDSIEWPRLPKSQSSKFPELERCTGVKGDVCPNLNAGANILKRCSCSFCLKVGYIWSDLHYQDVKGRIAVLKKTQKETSILVQQSCREKEINVDGQGNNNKLSKLESDLTGHWRSLYLHMGDMLVLERNHLQSNFEALKDLRENCKTDLEMRNGMAAEKH</sequence>
<gene>
    <name evidence="2" type="primary">LOC109009399</name>
</gene>
<dbReference type="PANTHER" id="PTHR33924:SF1">
    <property type="entry name" value="DNA-DIRECTED RNA POLYMERASE SUBUNIT BETA"/>
    <property type="match status" value="1"/>
</dbReference>
<organism evidence="1 2">
    <name type="scientific">Juglans regia</name>
    <name type="common">English walnut</name>
    <dbReference type="NCBI Taxonomy" id="51240"/>
    <lineage>
        <taxon>Eukaryota</taxon>
        <taxon>Viridiplantae</taxon>
        <taxon>Streptophyta</taxon>
        <taxon>Embryophyta</taxon>
        <taxon>Tracheophyta</taxon>
        <taxon>Spermatophyta</taxon>
        <taxon>Magnoliopsida</taxon>
        <taxon>eudicotyledons</taxon>
        <taxon>Gunneridae</taxon>
        <taxon>Pentapetalae</taxon>
        <taxon>rosids</taxon>
        <taxon>fabids</taxon>
        <taxon>Fagales</taxon>
        <taxon>Juglandaceae</taxon>
        <taxon>Juglans</taxon>
    </lineage>
</organism>
<evidence type="ECO:0000313" key="1">
    <source>
        <dbReference type="Proteomes" id="UP000235220"/>
    </source>
</evidence>
<accession>A0A2I4GND0</accession>
<name>A0A2I4GND0_JUGRE</name>
<evidence type="ECO:0000313" key="2">
    <source>
        <dbReference type="RefSeq" id="XP_018845403.1"/>
    </source>
</evidence>
<dbReference type="AlphaFoldDB" id="A0A2I4GND0"/>
<reference evidence="2" key="1">
    <citation type="submission" date="2025-08" db="UniProtKB">
        <authorList>
            <consortium name="RefSeq"/>
        </authorList>
    </citation>
    <scope>IDENTIFICATION</scope>
    <source>
        <tissue evidence="2">Leaves</tissue>
    </source>
</reference>
<dbReference type="KEGG" id="jre:109009399"/>
<dbReference type="PANTHER" id="PTHR33924">
    <property type="entry name" value="CATION-TRANSPORTING ATPASE"/>
    <property type="match status" value="1"/>
</dbReference>
<dbReference type="GeneID" id="109009399"/>
<dbReference type="OrthoDB" id="1907176at2759"/>
<dbReference type="Gramene" id="Jr10_11890_p1">
    <property type="protein sequence ID" value="cds.Jr10_11890_p1"/>
    <property type="gene ID" value="Jr10_11890"/>
</dbReference>
<dbReference type="RefSeq" id="XP_018845403.1">
    <property type="nucleotide sequence ID" value="XM_018989858.2"/>
</dbReference>
<dbReference type="FunCoup" id="A0A2I4GND0">
    <property type="interactions" value="2503"/>
</dbReference>
<dbReference type="Proteomes" id="UP000235220">
    <property type="component" value="Chromosome 10"/>
</dbReference>
<protein>
    <submittedName>
        <fullName evidence="2">Uncharacterized protein LOC109009399</fullName>
    </submittedName>
</protein>
<keyword evidence="1" id="KW-1185">Reference proteome</keyword>
<dbReference type="STRING" id="51240.A0A2I4GND0"/>